<feature type="compositionally biased region" description="Low complexity" evidence="3">
    <location>
        <begin position="839"/>
        <end position="856"/>
    </location>
</feature>
<comment type="subcellular location">
    <subcellularLocation>
        <location evidence="1">Nucleus</location>
    </subcellularLocation>
</comment>
<dbReference type="Proteomes" id="UP000011976">
    <property type="component" value="Unassembled WGS sequence"/>
</dbReference>
<evidence type="ECO:0008006" key="6">
    <source>
        <dbReference type="Google" id="ProtNLM"/>
    </source>
</evidence>
<feature type="region of interest" description="Disordered" evidence="3">
    <location>
        <begin position="1"/>
        <end position="90"/>
    </location>
</feature>
<gene>
    <name evidence="4" type="ORF">PANT_6c00040</name>
</gene>
<protein>
    <recommendedName>
        <fullName evidence="6">Transcription factor domain-containing protein</fullName>
    </recommendedName>
</protein>
<evidence type="ECO:0000256" key="1">
    <source>
        <dbReference type="ARBA" id="ARBA00004123"/>
    </source>
</evidence>
<dbReference type="PANTHER" id="PTHR31001">
    <property type="entry name" value="UNCHARACTERIZED TRANSCRIPTIONAL REGULATORY PROTEIN"/>
    <property type="match status" value="1"/>
</dbReference>
<dbReference type="AlphaFoldDB" id="M9MAZ3"/>
<feature type="compositionally biased region" description="Polar residues" evidence="3">
    <location>
        <begin position="950"/>
        <end position="961"/>
    </location>
</feature>
<organism evidence="4 5">
    <name type="scientific">Pseudozyma antarctica (strain T-34)</name>
    <name type="common">Yeast</name>
    <name type="synonym">Candida antarctica</name>
    <dbReference type="NCBI Taxonomy" id="1151754"/>
    <lineage>
        <taxon>Eukaryota</taxon>
        <taxon>Fungi</taxon>
        <taxon>Dikarya</taxon>
        <taxon>Basidiomycota</taxon>
        <taxon>Ustilaginomycotina</taxon>
        <taxon>Ustilaginomycetes</taxon>
        <taxon>Ustilaginales</taxon>
        <taxon>Ustilaginaceae</taxon>
        <taxon>Moesziomyces</taxon>
    </lineage>
</organism>
<sequence length="1004" mass="106045">MDGAQYASRKGKRALVDSCPSSSSKIARTCPPISSGADLPPYCPNTSATNACPSSNRAEVQQSHRSRSPQASSPSPSSPSSSSSCAGSSADPFPRYELGIPHLDVLLPTRDGLDLLHAYQQGVGWINTPVDRTTLLETLEEAQRHGPTSIHPHRLACLLAALALGDLFGPCFPSSLPSSSRPSAHSPSKRGKIWFGVASACLAGSRPDIELMHSPTPDACSALYLMSIYLLCSNDDELFQRSQGLTGLALILAKAALVPSCLPSSRPIASRHTTASASLHANLVTPWQPVPSTAAQSGDNDRLQCNRLLSDLIFHLQCQVLTLALPCTSKEAGNVGAIPLLANVPDIPTIQAIWTAFGTPLYASIDAFGSRFSPNIFHNWKLGLADLMHQVSCLTSPSTAAKPTSPSSSSAAGLQAADKDADVRPAKPSLPDHSQIVKLDERIRRYHASLPDFLLLHRPLPVEMAGKVDEDELAQIICQRHMACSMVHRMLMALHRPWFLSALATKSRPPHTKTAAKHGQADIARGSETAQSNKGDPASPAQQPSASDMYSLSAVLRSATWQTETFASAASCAPPQALAWWQFTNNALAASVVQATALLRLCGSGAPGAGSSGSAKVAGTATSEPRTATSQFHRQVRTDLDKNVCSFQNVAKRCKLAARALPFLQRVCAAIDTGLCKSKTQQMPDTDALQTSLDESERPLDHNELDACGLRTHLSQHRSPSQHRPDTDSSNSISTRIHPETASDISNSISNSISINSNINSKGHLASNSKVTNDNNIASASKTTILMKTSKAATDGSSSHSSSGEEAASGLASGLQPAQHCPRAEAETACAPRTEQLDSRPAVAVRRASSANSRAGSDLEAIFGPIAQGLEPPEATSAPRTSAGLAKPFYRQNWDPLSVPRDADRSSSQAPHSDAGSSSSSTMPVTPAATLGSRSPRLGSRVEVPDVTPSAVSSGNEGQPQTTATTTSRKKTSFESDLVLQCIRFWQPDLLAMPSRASAASGNT</sequence>
<feature type="region of interest" description="Disordered" evidence="3">
    <location>
        <begin position="398"/>
        <end position="431"/>
    </location>
</feature>
<feature type="compositionally biased region" description="Low complexity" evidence="3">
    <location>
        <begin position="68"/>
        <end position="90"/>
    </location>
</feature>
<feature type="compositionally biased region" description="Polar residues" evidence="3">
    <location>
        <begin position="528"/>
        <end position="547"/>
    </location>
</feature>
<proteinExistence type="predicted"/>
<feature type="region of interest" description="Disordered" evidence="3">
    <location>
        <begin position="607"/>
        <end position="632"/>
    </location>
</feature>
<dbReference type="OrthoDB" id="2553063at2759"/>
<feature type="region of interest" description="Disordered" evidence="3">
    <location>
        <begin position="509"/>
        <end position="547"/>
    </location>
</feature>
<name>M9MAZ3_PSEA3</name>
<feature type="region of interest" description="Disordered" evidence="3">
    <location>
        <begin position="714"/>
        <end position="735"/>
    </location>
</feature>
<feature type="compositionally biased region" description="Low complexity" evidence="3">
    <location>
        <begin position="906"/>
        <end position="921"/>
    </location>
</feature>
<evidence type="ECO:0000256" key="3">
    <source>
        <dbReference type="SAM" id="MobiDB-lite"/>
    </source>
</evidence>
<feature type="region of interest" description="Disordered" evidence="3">
    <location>
        <begin position="893"/>
        <end position="973"/>
    </location>
</feature>
<dbReference type="GO" id="GO:0005634">
    <property type="term" value="C:nucleus"/>
    <property type="evidence" value="ECO:0007669"/>
    <property type="project" value="UniProtKB-SubCell"/>
</dbReference>
<dbReference type="STRING" id="1151754.M9MAZ3"/>
<dbReference type="EMBL" id="DF196772">
    <property type="protein sequence ID" value="GAC72048.1"/>
    <property type="molecule type" value="Genomic_DNA"/>
</dbReference>
<feature type="compositionally biased region" description="Polar residues" evidence="3">
    <location>
        <begin position="44"/>
        <end position="60"/>
    </location>
</feature>
<feature type="compositionally biased region" description="Low complexity" evidence="3">
    <location>
        <begin position="398"/>
        <end position="412"/>
    </location>
</feature>
<keyword evidence="2" id="KW-0539">Nucleus</keyword>
<evidence type="ECO:0000313" key="4">
    <source>
        <dbReference type="EMBL" id="GAC72048.1"/>
    </source>
</evidence>
<reference evidence="5" key="1">
    <citation type="journal article" date="2013" name="Genome Announc.">
        <title>Genome sequence of the basidiomycetous yeast Pseudozyma antarctica T-34, a producer of the glycolipid biosurfactants mannosylerythritol lipids.</title>
        <authorList>
            <person name="Morita T."/>
            <person name="Koike H."/>
            <person name="Koyama Y."/>
            <person name="Hagiwara H."/>
            <person name="Ito E."/>
            <person name="Fukuoka T."/>
            <person name="Imura T."/>
            <person name="Machida M."/>
            <person name="Kitamoto D."/>
        </authorList>
    </citation>
    <scope>NUCLEOTIDE SEQUENCE [LARGE SCALE GENOMIC DNA]</scope>
    <source>
        <strain evidence="5">T-34</strain>
    </source>
</reference>
<feature type="compositionally biased region" description="Low complexity" evidence="3">
    <location>
        <begin position="612"/>
        <end position="623"/>
    </location>
</feature>
<dbReference type="InterPro" id="IPR050613">
    <property type="entry name" value="Sec_Metabolite_Reg"/>
</dbReference>
<dbReference type="CDD" id="cd12148">
    <property type="entry name" value="fungal_TF_MHR"/>
    <property type="match status" value="1"/>
</dbReference>
<feature type="region of interest" description="Disordered" evidence="3">
    <location>
        <begin position="789"/>
        <end position="856"/>
    </location>
</feature>
<feature type="compositionally biased region" description="Low complexity" evidence="3">
    <location>
        <begin position="790"/>
        <end position="814"/>
    </location>
</feature>
<evidence type="ECO:0000313" key="5">
    <source>
        <dbReference type="Proteomes" id="UP000011976"/>
    </source>
</evidence>
<evidence type="ECO:0000256" key="2">
    <source>
        <dbReference type="ARBA" id="ARBA00023242"/>
    </source>
</evidence>
<accession>M9MAZ3</accession>
<dbReference type="PANTHER" id="PTHR31001:SF81">
    <property type="entry name" value="ZN(II)2CYS6 TRANSCRIPTION FACTOR"/>
    <property type="match status" value="1"/>
</dbReference>